<accession>A0A1S7SAX3</accession>
<dbReference type="AlphaFoldDB" id="A0A1S7SAX3"/>
<dbReference type="Gene3D" id="1.10.8.1050">
    <property type="entry name" value="Antitoxin VbhA-like"/>
    <property type="match status" value="1"/>
</dbReference>
<feature type="region of interest" description="Disordered" evidence="1">
    <location>
        <begin position="46"/>
        <end position="66"/>
    </location>
</feature>
<dbReference type="Pfam" id="PF18495">
    <property type="entry name" value="VbhA"/>
    <property type="match status" value="1"/>
</dbReference>
<dbReference type="EMBL" id="FBWK01000073">
    <property type="protein sequence ID" value="CUX65779.1"/>
    <property type="molecule type" value="Genomic_DNA"/>
</dbReference>
<sequence length="113" mass="13113">MSKEVTMTFRVEPDLRSSFSEAAEQEHRPAAQVLRDFMREYVERSRSRAPARSLISPAERKRREDAVNYGRSSVGLEGFKLSKADERHAQRFINGEIDLPEFVKVRNESAQER</sequence>
<name>A0A1S7SAX3_9HYPH</name>
<evidence type="ECO:0000313" key="3">
    <source>
        <dbReference type="EMBL" id="CUX65779.1"/>
    </source>
</evidence>
<feature type="domain" description="Antitoxin VbhA" evidence="2">
    <location>
        <begin position="63"/>
        <end position="104"/>
    </location>
</feature>
<evidence type="ECO:0000313" key="4">
    <source>
        <dbReference type="Proteomes" id="UP000191988"/>
    </source>
</evidence>
<organism evidence="3 4">
    <name type="scientific">Agrobacterium tomkonis CFBP 6623</name>
    <dbReference type="NCBI Taxonomy" id="1183432"/>
    <lineage>
        <taxon>Bacteria</taxon>
        <taxon>Pseudomonadati</taxon>
        <taxon>Pseudomonadota</taxon>
        <taxon>Alphaproteobacteria</taxon>
        <taxon>Hyphomicrobiales</taxon>
        <taxon>Rhizobiaceae</taxon>
        <taxon>Rhizobium/Agrobacterium group</taxon>
        <taxon>Agrobacterium</taxon>
        <taxon>Agrobacterium tumefaciens complex</taxon>
    </lineage>
</organism>
<dbReference type="InterPro" id="IPR043038">
    <property type="entry name" value="VbhA_sf"/>
</dbReference>
<dbReference type="RefSeq" id="WP_208613766.1">
    <property type="nucleotide sequence ID" value="NZ_LT009726.1"/>
</dbReference>
<gene>
    <name evidence="3" type="ORF">AGR3A_pb0010</name>
</gene>
<evidence type="ECO:0000256" key="1">
    <source>
        <dbReference type="SAM" id="MobiDB-lite"/>
    </source>
</evidence>
<evidence type="ECO:0000259" key="2">
    <source>
        <dbReference type="Pfam" id="PF18495"/>
    </source>
</evidence>
<reference evidence="4" key="1">
    <citation type="submission" date="2016-01" db="EMBL/GenBank/DDBJ databases">
        <authorList>
            <person name="Regsiter A."/>
            <person name="william w."/>
        </authorList>
    </citation>
    <scope>NUCLEOTIDE SEQUENCE [LARGE SCALE GENOMIC DNA]</scope>
    <source>
        <strain evidence="4">CFBP 6623</strain>
    </source>
</reference>
<dbReference type="STRING" id="1183432.AGR3A_pb0010"/>
<protein>
    <recommendedName>
        <fullName evidence="2">Antitoxin VbhA domain-containing protein</fullName>
    </recommendedName>
</protein>
<dbReference type="InterPro" id="IPR033788">
    <property type="entry name" value="VbhA-like"/>
</dbReference>
<dbReference type="InterPro" id="IPR041535">
    <property type="entry name" value="VbhA"/>
</dbReference>
<keyword evidence="4" id="KW-1185">Reference proteome</keyword>
<dbReference type="Proteomes" id="UP000191988">
    <property type="component" value="Unassembled WGS sequence"/>
</dbReference>
<proteinExistence type="predicted"/>
<dbReference type="CDD" id="cd11586">
    <property type="entry name" value="VbhA_like"/>
    <property type="match status" value="1"/>
</dbReference>